<dbReference type="Proteomes" id="UP000499080">
    <property type="component" value="Unassembled WGS sequence"/>
</dbReference>
<sequence length="100" mass="11229">MYNKECKVSDKNGNLNQPNDFIPVMHLASERRKEVRVLYDFSLFYPVVGVSTGSPPQFCSSQSVDFVGPAFHIYASLIMERLAVGIGMVMENLCNELHSI</sequence>
<accession>A0A4Y2IPL5</accession>
<evidence type="ECO:0000313" key="2">
    <source>
        <dbReference type="Proteomes" id="UP000499080"/>
    </source>
</evidence>
<dbReference type="EMBL" id="BGPR01002830">
    <property type="protein sequence ID" value="GBM79604.1"/>
    <property type="molecule type" value="Genomic_DNA"/>
</dbReference>
<keyword evidence="2" id="KW-1185">Reference proteome</keyword>
<dbReference type="AlphaFoldDB" id="A0A4Y2IPL5"/>
<proteinExistence type="predicted"/>
<reference evidence="1 2" key="1">
    <citation type="journal article" date="2019" name="Sci. Rep.">
        <title>Orb-weaving spider Araneus ventricosus genome elucidates the spidroin gene catalogue.</title>
        <authorList>
            <person name="Kono N."/>
            <person name="Nakamura H."/>
            <person name="Ohtoshi R."/>
            <person name="Moran D.A.P."/>
            <person name="Shinohara A."/>
            <person name="Yoshida Y."/>
            <person name="Fujiwara M."/>
            <person name="Mori M."/>
            <person name="Tomita M."/>
            <person name="Arakawa K."/>
        </authorList>
    </citation>
    <scope>NUCLEOTIDE SEQUENCE [LARGE SCALE GENOMIC DNA]</scope>
</reference>
<name>A0A4Y2IPL5_ARAVE</name>
<gene>
    <name evidence="1" type="ORF">AVEN_236354_1</name>
</gene>
<protein>
    <submittedName>
        <fullName evidence="1">Uncharacterized protein</fullName>
    </submittedName>
</protein>
<comment type="caution">
    <text evidence="1">The sequence shown here is derived from an EMBL/GenBank/DDBJ whole genome shotgun (WGS) entry which is preliminary data.</text>
</comment>
<organism evidence="1 2">
    <name type="scientific">Araneus ventricosus</name>
    <name type="common">Orbweaver spider</name>
    <name type="synonym">Epeira ventricosa</name>
    <dbReference type="NCBI Taxonomy" id="182803"/>
    <lineage>
        <taxon>Eukaryota</taxon>
        <taxon>Metazoa</taxon>
        <taxon>Ecdysozoa</taxon>
        <taxon>Arthropoda</taxon>
        <taxon>Chelicerata</taxon>
        <taxon>Arachnida</taxon>
        <taxon>Araneae</taxon>
        <taxon>Araneomorphae</taxon>
        <taxon>Entelegynae</taxon>
        <taxon>Araneoidea</taxon>
        <taxon>Araneidae</taxon>
        <taxon>Araneus</taxon>
    </lineage>
</organism>
<evidence type="ECO:0000313" key="1">
    <source>
        <dbReference type="EMBL" id="GBM79604.1"/>
    </source>
</evidence>